<reference evidence="10 11" key="2">
    <citation type="submission" date="2018-08" db="EMBL/GenBank/DDBJ databases">
        <title>A genome reference for cultivated species of the human gut microbiota.</title>
        <authorList>
            <person name="Zou Y."/>
            <person name="Xue W."/>
            <person name="Luo G."/>
        </authorList>
    </citation>
    <scope>NUCLEOTIDE SEQUENCE [LARGE SCALE GENOMIC DNA]</scope>
    <source>
        <strain evidence="7 12">AF31-17AC</strain>
        <strain evidence="6 11">AF45-14BH</strain>
        <strain evidence="5 13">AM34-3LB</strain>
        <strain evidence="4 14">AM48-23BH</strain>
        <strain evidence="3 10">TM10-1AC</strain>
    </source>
</reference>
<evidence type="ECO:0000313" key="13">
    <source>
        <dbReference type="Proteomes" id="UP000284621"/>
    </source>
</evidence>
<evidence type="ECO:0000313" key="2">
    <source>
        <dbReference type="EMBL" id="CUO17813.1"/>
    </source>
</evidence>
<dbReference type="Proteomes" id="UP000283497">
    <property type="component" value="Unassembled WGS sequence"/>
</dbReference>
<keyword evidence="13" id="KW-1185">Reference proteome</keyword>
<dbReference type="EMBL" id="QSEP01000010">
    <property type="protein sequence ID" value="RGZ85109.1"/>
    <property type="molecule type" value="Genomic_DNA"/>
</dbReference>
<evidence type="ECO:0000313" key="7">
    <source>
        <dbReference type="EMBL" id="RHN16974.1"/>
    </source>
</evidence>
<dbReference type="InterPro" id="IPR010035">
    <property type="entry name" value="Thi_S"/>
</dbReference>
<protein>
    <submittedName>
        <fullName evidence="3">Sulfur carrier protein ThiS</fullName>
    </submittedName>
    <submittedName>
        <fullName evidence="1">Thiamine biosynthesis protein ThiS</fullName>
    </submittedName>
</protein>
<dbReference type="EMBL" id="QRQO01000004">
    <property type="protein sequence ID" value="RHN16974.1"/>
    <property type="molecule type" value="Genomic_DNA"/>
</dbReference>
<evidence type="ECO:0000313" key="5">
    <source>
        <dbReference type="EMBL" id="RHC66461.1"/>
    </source>
</evidence>
<evidence type="ECO:0000313" key="8">
    <source>
        <dbReference type="Proteomes" id="UP000095390"/>
    </source>
</evidence>
<dbReference type="Proteomes" id="UP000283700">
    <property type="component" value="Unassembled WGS sequence"/>
</dbReference>
<dbReference type="InterPro" id="IPR016155">
    <property type="entry name" value="Mopterin_synth/thiamin_S_b"/>
</dbReference>
<accession>A0A173T0G5</accession>
<dbReference type="EMBL" id="QRNJ01000024">
    <property type="protein sequence ID" value="RHK39616.1"/>
    <property type="molecule type" value="Genomic_DNA"/>
</dbReference>
<evidence type="ECO:0000313" key="10">
    <source>
        <dbReference type="Proteomes" id="UP000262524"/>
    </source>
</evidence>
<dbReference type="AlphaFoldDB" id="A0A173T0G5"/>
<evidence type="ECO:0000313" key="3">
    <source>
        <dbReference type="EMBL" id="RGI91772.1"/>
    </source>
</evidence>
<dbReference type="Gene3D" id="3.10.20.30">
    <property type="match status" value="1"/>
</dbReference>
<dbReference type="Pfam" id="PF02597">
    <property type="entry name" value="ThiS"/>
    <property type="match status" value="1"/>
</dbReference>
<evidence type="ECO:0000313" key="1">
    <source>
        <dbReference type="EMBL" id="CUM96081.1"/>
    </source>
</evidence>
<dbReference type="PANTHER" id="PTHR34472:SF1">
    <property type="entry name" value="SULFUR CARRIER PROTEIN THIS"/>
    <property type="match status" value="1"/>
</dbReference>
<dbReference type="CDD" id="cd00565">
    <property type="entry name" value="Ubl_ThiS"/>
    <property type="match status" value="1"/>
</dbReference>
<proteinExistence type="predicted"/>
<reference evidence="8 9" key="1">
    <citation type="submission" date="2015-09" db="EMBL/GenBank/DDBJ databases">
        <authorList>
            <consortium name="Pathogen Informatics"/>
        </authorList>
    </citation>
    <scope>NUCLEOTIDE SEQUENCE [LARGE SCALE GENOMIC DNA]</scope>
    <source>
        <strain evidence="2 9">2789STDY5834835</strain>
        <strain evidence="1 8">2789STDY5834966</strain>
    </source>
</reference>
<dbReference type="EMBL" id="CYYC01000013">
    <property type="protein sequence ID" value="CUM96081.1"/>
    <property type="molecule type" value="Genomic_DNA"/>
</dbReference>
<dbReference type="Proteomes" id="UP000095390">
    <property type="component" value="Unassembled WGS sequence"/>
</dbReference>
<evidence type="ECO:0000313" key="4">
    <source>
        <dbReference type="EMBL" id="RGZ85109.1"/>
    </source>
</evidence>
<dbReference type="Proteomes" id="UP000284621">
    <property type="component" value="Unassembled WGS sequence"/>
</dbReference>
<dbReference type="Proteomes" id="UP000095679">
    <property type="component" value="Unassembled WGS sequence"/>
</dbReference>
<dbReference type="InterPro" id="IPR003749">
    <property type="entry name" value="ThiS/MoaD-like"/>
</dbReference>
<evidence type="ECO:0000313" key="14">
    <source>
        <dbReference type="Proteomes" id="UP000286561"/>
    </source>
</evidence>
<evidence type="ECO:0000313" key="12">
    <source>
        <dbReference type="Proteomes" id="UP000283700"/>
    </source>
</evidence>
<dbReference type="Proteomes" id="UP000262524">
    <property type="component" value="Unassembled WGS sequence"/>
</dbReference>
<dbReference type="SUPFAM" id="SSF54285">
    <property type="entry name" value="MoaD/ThiS"/>
    <property type="match status" value="1"/>
</dbReference>
<dbReference type="EMBL" id="QSOE01000007">
    <property type="protein sequence ID" value="RGI91772.1"/>
    <property type="molecule type" value="Genomic_DNA"/>
</dbReference>
<dbReference type="PANTHER" id="PTHR34472">
    <property type="entry name" value="SULFUR CARRIER PROTEIN THIS"/>
    <property type="match status" value="1"/>
</dbReference>
<dbReference type="GeneID" id="75048622"/>
<evidence type="ECO:0000313" key="9">
    <source>
        <dbReference type="Proteomes" id="UP000095679"/>
    </source>
</evidence>
<sequence>MVRINGQDCEKTGISVSDYLEQENYNVKHIVVEYNLEIIPKERYAQTILKDGDEVEIVSFMGGGSK</sequence>
<dbReference type="NCBIfam" id="TIGR01683">
    <property type="entry name" value="thiS"/>
    <property type="match status" value="1"/>
</dbReference>
<name>A0A173T0G5_9FIRM</name>
<dbReference type="RefSeq" id="WP_005346595.1">
    <property type="nucleotide sequence ID" value="NZ_BLYK01000001.1"/>
</dbReference>
<dbReference type="Proteomes" id="UP000286561">
    <property type="component" value="Unassembled WGS sequence"/>
</dbReference>
<dbReference type="EMBL" id="QSID01000004">
    <property type="protein sequence ID" value="RHC66461.1"/>
    <property type="molecule type" value="Genomic_DNA"/>
</dbReference>
<organism evidence="1 8">
    <name type="scientific">Anaerobutyricum hallii</name>
    <dbReference type="NCBI Taxonomy" id="39488"/>
    <lineage>
        <taxon>Bacteria</taxon>
        <taxon>Bacillati</taxon>
        <taxon>Bacillota</taxon>
        <taxon>Clostridia</taxon>
        <taxon>Lachnospirales</taxon>
        <taxon>Lachnospiraceae</taxon>
        <taxon>Anaerobutyricum</taxon>
    </lineage>
</organism>
<gene>
    <name evidence="1" type="primary">thiS</name>
    <name evidence="6" type="ORF">DW068_07385</name>
    <name evidence="5" type="ORF">DW833_04805</name>
    <name evidence="4" type="ORF">DW972_03530</name>
    <name evidence="7" type="ORF">DWZ29_02230</name>
    <name evidence="3" type="ORF">DXD91_02050</name>
    <name evidence="2" type="ORF">ERS852450_01316</name>
    <name evidence="1" type="ORF">ERS852578_01344</name>
</gene>
<dbReference type="OrthoDB" id="9798559at2"/>
<dbReference type="EMBL" id="CYZL01000009">
    <property type="protein sequence ID" value="CUO17813.1"/>
    <property type="molecule type" value="Genomic_DNA"/>
</dbReference>
<evidence type="ECO:0000313" key="6">
    <source>
        <dbReference type="EMBL" id="RHK39616.1"/>
    </source>
</evidence>
<evidence type="ECO:0000313" key="11">
    <source>
        <dbReference type="Proteomes" id="UP000283497"/>
    </source>
</evidence>
<dbReference type="InterPro" id="IPR012675">
    <property type="entry name" value="Beta-grasp_dom_sf"/>
</dbReference>